<proteinExistence type="predicted"/>
<protein>
    <submittedName>
        <fullName evidence="2">Uncharacterized protein</fullName>
    </submittedName>
</protein>
<keyword evidence="1" id="KW-0472">Membrane</keyword>
<evidence type="ECO:0000313" key="2">
    <source>
        <dbReference type="EMBL" id="MBZ2164752.1"/>
    </source>
</evidence>
<dbReference type="AlphaFoldDB" id="A0A8T5ULL3"/>
<keyword evidence="3" id="KW-1185">Reference proteome</keyword>
<gene>
    <name evidence="2" type="ORF">K8N75_01625</name>
</gene>
<dbReference type="RefSeq" id="WP_223790426.1">
    <property type="nucleotide sequence ID" value="NZ_JAIOUQ010000003.1"/>
</dbReference>
<comment type="caution">
    <text evidence="2">The sequence shown here is derived from an EMBL/GenBank/DDBJ whole genome shotgun (WGS) entry which is preliminary data.</text>
</comment>
<evidence type="ECO:0000313" key="3">
    <source>
        <dbReference type="Proteomes" id="UP000825933"/>
    </source>
</evidence>
<name>A0A8T5ULL3_9EURY</name>
<evidence type="ECO:0000256" key="1">
    <source>
        <dbReference type="SAM" id="Phobius"/>
    </source>
</evidence>
<reference evidence="3" key="1">
    <citation type="journal article" date="2022" name="Microbiol. Resour. Announc.">
        <title>Draft Genome Sequence of a Methanogenic Archaeon from West Spitsbergen Permafrost.</title>
        <authorList>
            <person name="Trubitsyn V."/>
            <person name="Rivkina E."/>
            <person name="Shcherbakova V."/>
        </authorList>
    </citation>
    <scope>NUCLEOTIDE SEQUENCE [LARGE SCALE GENOMIC DNA]</scope>
    <source>
        <strain evidence="3">VT</strain>
    </source>
</reference>
<keyword evidence="1" id="KW-1133">Transmembrane helix</keyword>
<dbReference type="EMBL" id="JAIOUQ010000003">
    <property type="protein sequence ID" value="MBZ2164752.1"/>
    <property type="molecule type" value="Genomic_DNA"/>
</dbReference>
<organism evidence="2 3">
    <name type="scientific">Methanobacterium spitsbergense</name>
    <dbReference type="NCBI Taxonomy" id="2874285"/>
    <lineage>
        <taxon>Archaea</taxon>
        <taxon>Methanobacteriati</taxon>
        <taxon>Methanobacteriota</taxon>
        <taxon>Methanomada group</taxon>
        <taxon>Methanobacteria</taxon>
        <taxon>Methanobacteriales</taxon>
        <taxon>Methanobacteriaceae</taxon>
        <taxon>Methanobacterium</taxon>
    </lineage>
</organism>
<accession>A0A8T5ULL3</accession>
<keyword evidence="1" id="KW-0812">Transmembrane</keyword>
<dbReference type="Proteomes" id="UP000825933">
    <property type="component" value="Unassembled WGS sequence"/>
</dbReference>
<sequence length="172" mass="18826">MDRNQYLLSGIIILVVLVVAVIAFAFSGNSTFNSGTVSFEYPKAWSQNSMVGNFNSSSLYSEVTFTTNYPDANGQNQPAYIIIQMQQKAKGTLNLPSTNSIVMNTSNSSVSSTSVNNVSAAQIGNFGSNLASKYTVIDKNNFYYVLTYICPIYAVNQTEQSYNNILKTLKIS</sequence>
<feature type="transmembrane region" description="Helical" evidence="1">
    <location>
        <begin position="6"/>
        <end position="26"/>
    </location>
</feature>